<sequence>MKITDVETFYLKLPNIENRTDSSQDTLLIRISTDAGIVGWGEVDGCPSVVQAIVDAPYSHTMVTGLKRLLIGENPLDTGRLWSLMHRATIFYGRAGATLQAMAGIDIALWDIKGKALGQPISTLLGGAFRDRMRVYSSNMFQFTIEATVERARVAIDTGHTGVKFGWEPFGRDERTDIAYVEAVRKAIGDDNDFMLDVGHAWDAKTTIRRASLFEPYRLFWIEEPLHPDNYAGYGQVSKACSQYIAAGEEECSVAGFERLIDEGGVDVVQIDLTRTGFTQAVRIADYAMSRGRKVCNHNFTTDINTAASLHFLCATENALVMEYCVEPNEIARKLARNPVLIRDGYAHLPTEPGLGVEPDPAIIEKYLVR</sequence>
<comment type="caution">
    <text evidence="5">The sequence shown here is derived from an EMBL/GenBank/DDBJ whole genome shotgun (WGS) entry which is preliminary data.</text>
</comment>
<dbReference type="RefSeq" id="WP_306413199.1">
    <property type="nucleotide sequence ID" value="NZ_JANFPI010000010.1"/>
</dbReference>
<dbReference type="Proteomes" id="UP001208771">
    <property type="component" value="Unassembled WGS sequence"/>
</dbReference>
<dbReference type="SMART" id="SM00922">
    <property type="entry name" value="MR_MLE"/>
    <property type="match status" value="1"/>
</dbReference>
<dbReference type="AlphaFoldDB" id="A0AAE3N2M9"/>
<feature type="domain" description="Mandelate racemase/muconate lactonizing enzyme C-terminal" evidence="4">
    <location>
        <begin position="145"/>
        <end position="244"/>
    </location>
</feature>
<dbReference type="InterPro" id="IPR018110">
    <property type="entry name" value="Mandel_Rmase/mucon_lact_enz_CS"/>
</dbReference>
<organism evidence="5 6">
    <name type="scientific">Ectorhizobium quercum</name>
    <dbReference type="NCBI Taxonomy" id="2965071"/>
    <lineage>
        <taxon>Bacteria</taxon>
        <taxon>Pseudomonadati</taxon>
        <taxon>Pseudomonadota</taxon>
        <taxon>Alphaproteobacteria</taxon>
        <taxon>Hyphomicrobiales</taxon>
        <taxon>Rhizobiaceae</taxon>
        <taxon>Ectorhizobium</taxon>
    </lineage>
</organism>
<keyword evidence="6" id="KW-1185">Reference proteome</keyword>
<evidence type="ECO:0000313" key="6">
    <source>
        <dbReference type="Proteomes" id="UP001208771"/>
    </source>
</evidence>
<dbReference type="GO" id="GO:0000287">
    <property type="term" value="F:magnesium ion binding"/>
    <property type="evidence" value="ECO:0007669"/>
    <property type="project" value="UniProtKB-ARBA"/>
</dbReference>
<dbReference type="SUPFAM" id="SSF54826">
    <property type="entry name" value="Enolase N-terminal domain-like"/>
    <property type="match status" value="1"/>
</dbReference>
<accession>A0AAE3N2M9</accession>
<dbReference type="InterPro" id="IPR036849">
    <property type="entry name" value="Enolase-like_C_sf"/>
</dbReference>
<dbReference type="InterPro" id="IPR029065">
    <property type="entry name" value="Enolase_C-like"/>
</dbReference>
<keyword evidence="2" id="KW-0479">Metal-binding</keyword>
<dbReference type="Gene3D" id="3.20.20.120">
    <property type="entry name" value="Enolase-like C-terminal domain"/>
    <property type="match status" value="1"/>
</dbReference>
<reference evidence="5" key="1">
    <citation type="submission" date="2022-07" db="EMBL/GenBank/DDBJ databases">
        <title>Ectorhizobium quercum gen.nov., sp. nov.</title>
        <authorList>
            <person name="Ma T."/>
            <person name="Li Y."/>
        </authorList>
    </citation>
    <scope>NUCLEOTIDE SEQUENCE</scope>
    <source>
        <strain evidence="5">BDR2-2</strain>
    </source>
</reference>
<name>A0AAE3N2M9_9HYPH</name>
<dbReference type="PANTHER" id="PTHR13794">
    <property type="entry name" value="ENOLASE SUPERFAMILY, MANDELATE RACEMASE"/>
    <property type="match status" value="1"/>
</dbReference>
<evidence type="ECO:0000259" key="4">
    <source>
        <dbReference type="SMART" id="SM00922"/>
    </source>
</evidence>
<dbReference type="PROSITE" id="PS00908">
    <property type="entry name" value="MR_MLE_1"/>
    <property type="match status" value="1"/>
</dbReference>
<dbReference type="InterPro" id="IPR013341">
    <property type="entry name" value="Mandelate_racemase_N_dom"/>
</dbReference>
<dbReference type="PANTHER" id="PTHR13794:SF58">
    <property type="entry name" value="MITOCHONDRIAL ENOLASE SUPERFAMILY MEMBER 1"/>
    <property type="match status" value="1"/>
</dbReference>
<dbReference type="SFLD" id="SFLDS00001">
    <property type="entry name" value="Enolase"/>
    <property type="match status" value="1"/>
</dbReference>
<keyword evidence="3" id="KW-0460">Magnesium</keyword>
<evidence type="ECO:0000313" key="5">
    <source>
        <dbReference type="EMBL" id="MCX8999703.1"/>
    </source>
</evidence>
<dbReference type="InterPro" id="IPR029017">
    <property type="entry name" value="Enolase-like_N"/>
</dbReference>
<dbReference type="InterPro" id="IPR013342">
    <property type="entry name" value="Mandelate_racemase_C"/>
</dbReference>
<dbReference type="Gene3D" id="3.30.390.10">
    <property type="entry name" value="Enolase-like, N-terminal domain"/>
    <property type="match status" value="1"/>
</dbReference>
<gene>
    <name evidence="5" type="ORF">NOF55_21595</name>
</gene>
<dbReference type="GO" id="GO:0009063">
    <property type="term" value="P:amino acid catabolic process"/>
    <property type="evidence" value="ECO:0007669"/>
    <property type="project" value="InterPro"/>
</dbReference>
<dbReference type="GO" id="GO:0016836">
    <property type="term" value="F:hydro-lyase activity"/>
    <property type="evidence" value="ECO:0007669"/>
    <property type="project" value="TreeGrafter"/>
</dbReference>
<protein>
    <submittedName>
        <fullName evidence="5">Mandelate racemase/muconate lactonizing enzyme family protein</fullName>
    </submittedName>
</protein>
<dbReference type="Pfam" id="PF13378">
    <property type="entry name" value="MR_MLE_C"/>
    <property type="match status" value="1"/>
</dbReference>
<evidence type="ECO:0000256" key="1">
    <source>
        <dbReference type="ARBA" id="ARBA00001946"/>
    </source>
</evidence>
<evidence type="ECO:0000256" key="3">
    <source>
        <dbReference type="ARBA" id="ARBA00022842"/>
    </source>
</evidence>
<dbReference type="GO" id="GO:0016052">
    <property type="term" value="P:carbohydrate catabolic process"/>
    <property type="evidence" value="ECO:0007669"/>
    <property type="project" value="TreeGrafter"/>
</dbReference>
<dbReference type="SFLD" id="SFLDG00179">
    <property type="entry name" value="mandelate_racemase"/>
    <property type="match status" value="1"/>
</dbReference>
<dbReference type="EMBL" id="JANFPI010000010">
    <property type="protein sequence ID" value="MCX8999703.1"/>
    <property type="molecule type" value="Genomic_DNA"/>
</dbReference>
<evidence type="ECO:0000256" key="2">
    <source>
        <dbReference type="ARBA" id="ARBA00022723"/>
    </source>
</evidence>
<dbReference type="CDD" id="cd03316">
    <property type="entry name" value="MR_like"/>
    <property type="match status" value="1"/>
</dbReference>
<dbReference type="Pfam" id="PF02746">
    <property type="entry name" value="MR_MLE_N"/>
    <property type="match status" value="1"/>
</dbReference>
<proteinExistence type="predicted"/>
<dbReference type="InterPro" id="IPR046945">
    <property type="entry name" value="RHMD-like"/>
</dbReference>
<comment type="cofactor">
    <cofactor evidence="1">
        <name>Mg(2+)</name>
        <dbReference type="ChEBI" id="CHEBI:18420"/>
    </cofactor>
</comment>
<dbReference type="SUPFAM" id="SSF51604">
    <property type="entry name" value="Enolase C-terminal domain-like"/>
    <property type="match status" value="1"/>
</dbReference>